<dbReference type="HOGENOM" id="CLU_593072_0_0_1"/>
<comment type="subcellular location">
    <subcellularLocation>
        <location evidence="1">Host cell</location>
    </subcellularLocation>
    <subcellularLocation>
        <location evidence="2">Secreted</location>
    </subcellularLocation>
</comment>
<dbReference type="SUPFAM" id="SSF52540">
    <property type="entry name" value="P-loop containing nucleoside triphosphate hydrolases"/>
    <property type="match status" value="1"/>
</dbReference>
<protein>
    <recommendedName>
        <fullName evidence="4">Crinkler effector protein N-terminal domain-containing protein</fullName>
    </recommendedName>
</protein>
<proteinExistence type="predicted"/>
<dbReference type="SUPFAM" id="SSF54277">
    <property type="entry name" value="CAD &amp; PB1 domains"/>
    <property type="match status" value="1"/>
</dbReference>
<keyword evidence="6" id="KW-1185">Reference proteome</keyword>
<organism evidence="5 6">
    <name type="scientific">Amanita muscaria (strain Koide BX008)</name>
    <dbReference type="NCBI Taxonomy" id="946122"/>
    <lineage>
        <taxon>Eukaryota</taxon>
        <taxon>Fungi</taxon>
        <taxon>Dikarya</taxon>
        <taxon>Basidiomycota</taxon>
        <taxon>Agaricomycotina</taxon>
        <taxon>Agaricomycetes</taxon>
        <taxon>Agaricomycetidae</taxon>
        <taxon>Agaricales</taxon>
        <taxon>Pluteineae</taxon>
        <taxon>Amanitaceae</taxon>
        <taxon>Amanita</taxon>
    </lineage>
</organism>
<gene>
    <name evidence="5" type="ORF">M378DRAFT_419562</name>
</gene>
<dbReference type="PANTHER" id="PTHR33129:SF1">
    <property type="entry name" value="ATP-BINDING PROTEIN"/>
    <property type="match status" value="1"/>
</dbReference>
<dbReference type="AlphaFoldDB" id="A0A0C2W7J9"/>
<dbReference type="EMBL" id="KN818382">
    <property type="protein sequence ID" value="KIL57117.1"/>
    <property type="molecule type" value="Genomic_DNA"/>
</dbReference>
<dbReference type="Pfam" id="PF20147">
    <property type="entry name" value="Crinkler"/>
    <property type="match status" value="1"/>
</dbReference>
<keyword evidence="3" id="KW-0964">Secreted</keyword>
<name>A0A0C2W7J9_AMAMK</name>
<dbReference type="GO" id="GO:0043657">
    <property type="term" value="C:host cell"/>
    <property type="evidence" value="ECO:0007669"/>
    <property type="project" value="UniProtKB-SubCell"/>
</dbReference>
<evidence type="ECO:0000313" key="6">
    <source>
        <dbReference type="Proteomes" id="UP000054549"/>
    </source>
</evidence>
<evidence type="ECO:0000259" key="4">
    <source>
        <dbReference type="Pfam" id="PF20147"/>
    </source>
</evidence>
<dbReference type="PANTHER" id="PTHR33129">
    <property type="entry name" value="PROTEIN KINASE DOMAIN-CONTAINING PROTEIN-RELATED"/>
    <property type="match status" value="1"/>
</dbReference>
<dbReference type="InParanoid" id="A0A0C2W7J9"/>
<sequence>MPFVVKLKKASASAELTQIILARFDARPSWGDLASKIAEEFSISSNNVGVVFLDEAEGKLTLKNEQELQSFYEIFDPSSGKIKFVVQDLQTPDSPKTISSTWSGSSNLSDLSNADDQLTLFCWVLNVSNNPFAVDIGKSMTVGHLKKAIKKKKERTFEVIESDTLELWKLSPPIPSAEIDTKLRDVQNPQQIPGCVKLNDIDELSEHFSSVRRKHLHIIVEAPPTHEPPTKRRRQSAEVINEVEEDVIAFWDDLWVASKNPIRQETVQRDPNCLEDVDVPVTFDVLHGLPVSFTTGGILIRSEYKSAEEGIESNRPHVNAVVIVGHPGIGKSSFLFYLLARRLLARKPTIFQRDAKSIYFFSATGVRRLSRDTVPRSVELSETWALLDAKQEDKIAPIFLIDRSSLFLVIASSPRRSRWGDVEHYRPPVKIWLMEPFGLEELIQAQVFLITLCCYDVQRIF</sequence>
<dbReference type="InterPro" id="IPR027417">
    <property type="entry name" value="P-loop_NTPase"/>
</dbReference>
<dbReference type="InterPro" id="IPR045379">
    <property type="entry name" value="Crinkler_N"/>
</dbReference>
<dbReference type="OrthoDB" id="2340858at2759"/>
<dbReference type="InterPro" id="IPR052980">
    <property type="entry name" value="Crinkler_effector"/>
</dbReference>
<evidence type="ECO:0000313" key="5">
    <source>
        <dbReference type="EMBL" id="KIL57117.1"/>
    </source>
</evidence>
<dbReference type="Proteomes" id="UP000054549">
    <property type="component" value="Unassembled WGS sequence"/>
</dbReference>
<dbReference type="STRING" id="946122.A0A0C2W7J9"/>
<dbReference type="GO" id="GO:0005576">
    <property type="term" value="C:extracellular region"/>
    <property type="evidence" value="ECO:0007669"/>
    <property type="project" value="UniProtKB-SubCell"/>
</dbReference>
<feature type="domain" description="Crinkler effector protein N-terminal" evidence="4">
    <location>
        <begin position="118"/>
        <end position="221"/>
    </location>
</feature>
<accession>A0A0C2W7J9</accession>
<reference evidence="5 6" key="1">
    <citation type="submission" date="2014-04" db="EMBL/GenBank/DDBJ databases">
        <title>Evolutionary Origins and Diversification of the Mycorrhizal Mutualists.</title>
        <authorList>
            <consortium name="DOE Joint Genome Institute"/>
            <consortium name="Mycorrhizal Genomics Consortium"/>
            <person name="Kohler A."/>
            <person name="Kuo A."/>
            <person name="Nagy L.G."/>
            <person name="Floudas D."/>
            <person name="Copeland A."/>
            <person name="Barry K.W."/>
            <person name="Cichocki N."/>
            <person name="Veneault-Fourrey C."/>
            <person name="LaButti K."/>
            <person name="Lindquist E.A."/>
            <person name="Lipzen A."/>
            <person name="Lundell T."/>
            <person name="Morin E."/>
            <person name="Murat C."/>
            <person name="Riley R."/>
            <person name="Ohm R."/>
            <person name="Sun H."/>
            <person name="Tunlid A."/>
            <person name="Henrissat B."/>
            <person name="Grigoriev I.V."/>
            <person name="Hibbett D.S."/>
            <person name="Martin F."/>
        </authorList>
    </citation>
    <scope>NUCLEOTIDE SEQUENCE [LARGE SCALE GENOMIC DNA]</scope>
    <source>
        <strain evidence="5 6">Koide BX008</strain>
    </source>
</reference>
<evidence type="ECO:0000256" key="3">
    <source>
        <dbReference type="ARBA" id="ARBA00022525"/>
    </source>
</evidence>
<evidence type="ECO:0000256" key="1">
    <source>
        <dbReference type="ARBA" id="ARBA00004340"/>
    </source>
</evidence>
<evidence type="ECO:0000256" key="2">
    <source>
        <dbReference type="ARBA" id="ARBA00004613"/>
    </source>
</evidence>